<organism evidence="7 8">
    <name type="scientific">Massilia phyllostachyos</name>
    <dbReference type="NCBI Taxonomy" id="2898585"/>
    <lineage>
        <taxon>Bacteria</taxon>
        <taxon>Pseudomonadati</taxon>
        <taxon>Pseudomonadota</taxon>
        <taxon>Betaproteobacteria</taxon>
        <taxon>Burkholderiales</taxon>
        <taxon>Oxalobacteraceae</taxon>
        <taxon>Telluria group</taxon>
        <taxon>Massilia</taxon>
    </lineage>
</organism>
<keyword evidence="4" id="KW-0408">Iron</keyword>
<feature type="domain" description="2Fe-2S ferredoxin-type" evidence="6">
    <location>
        <begin position="1"/>
        <end position="77"/>
    </location>
</feature>
<evidence type="ECO:0000256" key="5">
    <source>
        <dbReference type="ARBA" id="ARBA00023014"/>
    </source>
</evidence>
<dbReference type="InterPro" id="IPR001041">
    <property type="entry name" value="2Fe-2S_ferredoxin-type"/>
</dbReference>
<evidence type="ECO:0000256" key="3">
    <source>
        <dbReference type="ARBA" id="ARBA00023002"/>
    </source>
</evidence>
<dbReference type="InterPro" id="IPR036010">
    <property type="entry name" value="2Fe-2S_ferredoxin-like_sf"/>
</dbReference>
<dbReference type="PANTHER" id="PTHR44379:SF6">
    <property type="entry name" value="BLR6046 PROTEIN"/>
    <property type="match status" value="1"/>
</dbReference>
<comment type="caution">
    <text evidence="7">The sequence shown here is derived from an EMBL/GenBank/DDBJ whole genome shotgun (WGS) entry which is preliminary data.</text>
</comment>
<dbReference type="InterPro" id="IPR036884">
    <property type="entry name" value="2Fe-2S-bd_dom_sf"/>
</dbReference>
<protein>
    <submittedName>
        <fullName evidence="7">(2Fe-2S)-binding protein</fullName>
    </submittedName>
</protein>
<dbReference type="InterPro" id="IPR002888">
    <property type="entry name" value="2Fe-2S-bd"/>
</dbReference>
<evidence type="ECO:0000256" key="1">
    <source>
        <dbReference type="ARBA" id="ARBA00022714"/>
    </source>
</evidence>
<dbReference type="Gene3D" id="1.10.150.120">
    <property type="entry name" value="[2Fe-2S]-binding domain"/>
    <property type="match status" value="1"/>
</dbReference>
<keyword evidence="3" id="KW-0560">Oxidoreductase</keyword>
<dbReference type="InterPro" id="IPR051452">
    <property type="entry name" value="Diverse_Oxidoreductases"/>
</dbReference>
<dbReference type="EMBL" id="JAJNOC010000002">
    <property type="protein sequence ID" value="MCD2516375.1"/>
    <property type="molecule type" value="Genomic_DNA"/>
</dbReference>
<evidence type="ECO:0000256" key="4">
    <source>
        <dbReference type="ARBA" id="ARBA00023004"/>
    </source>
</evidence>
<dbReference type="PANTHER" id="PTHR44379">
    <property type="entry name" value="OXIDOREDUCTASE WITH IRON-SULFUR SUBUNIT"/>
    <property type="match status" value="1"/>
</dbReference>
<evidence type="ECO:0000259" key="6">
    <source>
        <dbReference type="PROSITE" id="PS51085"/>
    </source>
</evidence>
<dbReference type="InterPro" id="IPR012675">
    <property type="entry name" value="Beta-grasp_dom_sf"/>
</dbReference>
<dbReference type="SUPFAM" id="SSF54292">
    <property type="entry name" value="2Fe-2S ferredoxin-like"/>
    <property type="match status" value="1"/>
</dbReference>
<dbReference type="RefSeq" id="WP_231057694.1">
    <property type="nucleotide sequence ID" value="NZ_JAJNOC010000002.1"/>
</dbReference>
<keyword evidence="8" id="KW-1185">Reference proteome</keyword>
<sequence>MTTRVTINGRPHALASDPATPLLYVLRNELRLNGAKYGCGLGQCGACTVIVDGKPAFSCLTPLGALEGRAVRTVEGLGTAAKPGRLQAAFMEHQAAQCGYCIAGMIMRAQSLLDRIPHPTDAQILAHLEPNLCRCGTHHRILAAVRDAATGGAA</sequence>
<dbReference type="Pfam" id="PF00111">
    <property type="entry name" value="Fer2"/>
    <property type="match status" value="1"/>
</dbReference>
<dbReference type="Proteomes" id="UP001179361">
    <property type="component" value="Unassembled WGS sequence"/>
</dbReference>
<dbReference type="Pfam" id="PF01799">
    <property type="entry name" value="Fer2_2"/>
    <property type="match status" value="1"/>
</dbReference>
<keyword evidence="2" id="KW-0479">Metal-binding</keyword>
<dbReference type="Gene3D" id="3.10.20.30">
    <property type="match status" value="1"/>
</dbReference>
<evidence type="ECO:0000313" key="8">
    <source>
        <dbReference type="Proteomes" id="UP001179361"/>
    </source>
</evidence>
<dbReference type="PROSITE" id="PS51085">
    <property type="entry name" value="2FE2S_FER_2"/>
    <property type="match status" value="1"/>
</dbReference>
<dbReference type="InterPro" id="IPR006058">
    <property type="entry name" value="2Fe2S_fd_BS"/>
</dbReference>
<dbReference type="PROSITE" id="PS00197">
    <property type="entry name" value="2FE2S_FER_1"/>
    <property type="match status" value="1"/>
</dbReference>
<reference evidence="7" key="1">
    <citation type="submission" date="2021-11" db="EMBL/GenBank/DDBJ databases">
        <title>The complete genome of Massilia sp sp. G4R7.</title>
        <authorList>
            <person name="Liu L."/>
            <person name="Yue J."/>
            <person name="Yuan J."/>
            <person name="Yang F."/>
            <person name="Li L."/>
        </authorList>
    </citation>
    <scope>NUCLEOTIDE SEQUENCE</scope>
    <source>
        <strain evidence="7">G4R7</strain>
    </source>
</reference>
<accession>A0ABS8Q3Q3</accession>
<name>A0ABS8Q3Q3_9BURK</name>
<dbReference type="SUPFAM" id="SSF47741">
    <property type="entry name" value="CO dehydrogenase ISP C-domain like"/>
    <property type="match status" value="1"/>
</dbReference>
<keyword evidence="5" id="KW-0411">Iron-sulfur</keyword>
<proteinExistence type="predicted"/>
<gene>
    <name evidence="7" type="ORF">LQ564_08615</name>
</gene>
<evidence type="ECO:0000256" key="2">
    <source>
        <dbReference type="ARBA" id="ARBA00022723"/>
    </source>
</evidence>
<keyword evidence="1" id="KW-0001">2Fe-2S</keyword>
<evidence type="ECO:0000313" key="7">
    <source>
        <dbReference type="EMBL" id="MCD2516375.1"/>
    </source>
</evidence>